<keyword evidence="1" id="KW-0479">Metal-binding</keyword>
<feature type="transmembrane region" description="Helical" evidence="3">
    <location>
        <begin position="6"/>
        <end position="24"/>
    </location>
</feature>
<evidence type="ECO:0000259" key="4">
    <source>
        <dbReference type="PROSITE" id="PS51677"/>
    </source>
</evidence>
<name>A0ABT8CVR6_9FLAO</name>
<evidence type="ECO:0000256" key="2">
    <source>
        <dbReference type="ARBA" id="ARBA00022801"/>
    </source>
</evidence>
<dbReference type="RefSeq" id="WP_290364457.1">
    <property type="nucleotide sequence ID" value="NZ_JAUFQU010000001.1"/>
</dbReference>
<dbReference type="GO" id="GO:0016787">
    <property type="term" value="F:hydrolase activity"/>
    <property type="evidence" value="ECO:0007669"/>
    <property type="project" value="UniProtKB-KW"/>
</dbReference>
<organism evidence="5 6">
    <name type="scientific">Paenimyroides ceti</name>
    <dbReference type="NCBI Taxonomy" id="395087"/>
    <lineage>
        <taxon>Bacteria</taxon>
        <taxon>Pseudomonadati</taxon>
        <taxon>Bacteroidota</taxon>
        <taxon>Flavobacteriia</taxon>
        <taxon>Flavobacteriales</taxon>
        <taxon>Flavobacteriaceae</taxon>
        <taxon>Paenimyroides</taxon>
    </lineage>
</organism>
<evidence type="ECO:0000313" key="6">
    <source>
        <dbReference type="Proteomes" id="UP001242368"/>
    </source>
</evidence>
<feature type="transmembrane region" description="Helical" evidence="3">
    <location>
        <begin position="31"/>
        <end position="48"/>
    </location>
</feature>
<sequence>MIKHKYIWFVAVLACLFILAAHHYNQAQLHWILYVLIICVGITAWGSFDIRSNYFTKVWYRNKQLAEKKIALTFDDGPHPITHQILDLLRKYEMKATFFCIGKEIEKYPEILKRIHQEGHTVGNHTYTHSTKMGFLSARKINQEIRITNKLIAEKIHQKPQLFRPPFGVTNPNIAIATEDLKMKVIGWNVRSLDTVLSKEHDILGRVLPRIKPGAIILFHDTSERTLHVLEQLLPYMKTKEYQCVTVDQLLNLQPYES</sequence>
<keyword evidence="3" id="KW-1133">Transmembrane helix</keyword>
<dbReference type="Pfam" id="PF01522">
    <property type="entry name" value="Polysacc_deac_1"/>
    <property type="match status" value="1"/>
</dbReference>
<dbReference type="InterPro" id="IPR050248">
    <property type="entry name" value="Polysacc_deacetylase_ArnD"/>
</dbReference>
<keyword evidence="3" id="KW-0472">Membrane</keyword>
<reference evidence="6" key="1">
    <citation type="journal article" date="2019" name="Int. J. Syst. Evol. Microbiol.">
        <title>The Global Catalogue of Microorganisms (GCM) 10K type strain sequencing project: providing services to taxonomists for standard genome sequencing and annotation.</title>
        <authorList>
            <consortium name="The Broad Institute Genomics Platform"/>
            <consortium name="The Broad Institute Genome Sequencing Center for Infectious Disease"/>
            <person name="Wu L."/>
            <person name="Ma J."/>
        </authorList>
    </citation>
    <scope>NUCLEOTIDE SEQUENCE [LARGE SCALE GENOMIC DNA]</scope>
    <source>
        <strain evidence="6">CECT 7184</strain>
    </source>
</reference>
<keyword evidence="2 5" id="KW-0378">Hydrolase</keyword>
<evidence type="ECO:0000256" key="3">
    <source>
        <dbReference type="SAM" id="Phobius"/>
    </source>
</evidence>
<dbReference type="EMBL" id="JAUFQU010000001">
    <property type="protein sequence ID" value="MDN3708598.1"/>
    <property type="molecule type" value="Genomic_DNA"/>
</dbReference>
<feature type="domain" description="NodB homology" evidence="4">
    <location>
        <begin position="68"/>
        <end position="245"/>
    </location>
</feature>
<dbReference type="Gene3D" id="3.20.20.370">
    <property type="entry name" value="Glycoside hydrolase/deacetylase"/>
    <property type="match status" value="1"/>
</dbReference>
<evidence type="ECO:0000313" key="5">
    <source>
        <dbReference type="EMBL" id="MDN3708598.1"/>
    </source>
</evidence>
<dbReference type="CDD" id="cd10917">
    <property type="entry name" value="CE4_NodB_like_6s_7s"/>
    <property type="match status" value="1"/>
</dbReference>
<dbReference type="EC" id="3.-.-.-" evidence="5"/>
<keyword evidence="3" id="KW-0812">Transmembrane</keyword>
<dbReference type="PANTHER" id="PTHR10587">
    <property type="entry name" value="GLYCOSYL TRANSFERASE-RELATED"/>
    <property type="match status" value="1"/>
</dbReference>
<accession>A0ABT8CVR6</accession>
<dbReference type="InterPro" id="IPR011330">
    <property type="entry name" value="Glyco_hydro/deAcase_b/a-brl"/>
</dbReference>
<dbReference type="Proteomes" id="UP001242368">
    <property type="component" value="Unassembled WGS sequence"/>
</dbReference>
<dbReference type="InterPro" id="IPR002509">
    <property type="entry name" value="NODB_dom"/>
</dbReference>
<gene>
    <name evidence="5" type="ORF">QW060_15965</name>
</gene>
<proteinExistence type="predicted"/>
<keyword evidence="6" id="KW-1185">Reference proteome</keyword>
<comment type="caution">
    <text evidence="5">The sequence shown here is derived from an EMBL/GenBank/DDBJ whole genome shotgun (WGS) entry which is preliminary data.</text>
</comment>
<protein>
    <submittedName>
        <fullName evidence="5">Polysaccharide deacetylase family protein</fullName>
        <ecNumber evidence="5">3.-.-.-</ecNumber>
    </submittedName>
</protein>
<evidence type="ECO:0000256" key="1">
    <source>
        <dbReference type="ARBA" id="ARBA00022723"/>
    </source>
</evidence>
<dbReference type="SUPFAM" id="SSF88713">
    <property type="entry name" value="Glycoside hydrolase/deacetylase"/>
    <property type="match status" value="1"/>
</dbReference>
<dbReference type="PROSITE" id="PS51677">
    <property type="entry name" value="NODB"/>
    <property type="match status" value="1"/>
</dbReference>
<dbReference type="PANTHER" id="PTHR10587:SF133">
    <property type="entry name" value="CHITIN DEACETYLASE 1-RELATED"/>
    <property type="match status" value="1"/>
</dbReference>